<dbReference type="PATRIC" id="fig|1629550.3.peg.1786"/>
<dbReference type="NCBIfam" id="TIGR01484">
    <property type="entry name" value="HAD-SF-IIB"/>
    <property type="match status" value="1"/>
</dbReference>
<dbReference type="RefSeq" id="WP_046823427.1">
    <property type="nucleotide sequence ID" value="NZ_JBCLWQ010000002.1"/>
</dbReference>
<dbReference type="InterPro" id="IPR000150">
    <property type="entry name" value="Cof"/>
</dbReference>
<dbReference type="GO" id="GO:0000287">
    <property type="term" value="F:magnesium ion binding"/>
    <property type="evidence" value="ECO:0007669"/>
    <property type="project" value="TreeGrafter"/>
</dbReference>
<gene>
    <name evidence="1" type="ORF">VN21_11620</name>
</gene>
<dbReference type="PROSITE" id="PS01228">
    <property type="entry name" value="COF_1"/>
    <property type="match status" value="1"/>
</dbReference>
<dbReference type="GO" id="GO:0005829">
    <property type="term" value="C:cytosol"/>
    <property type="evidence" value="ECO:0007669"/>
    <property type="project" value="TreeGrafter"/>
</dbReference>
<dbReference type="GO" id="GO:0016791">
    <property type="term" value="F:phosphatase activity"/>
    <property type="evidence" value="ECO:0007669"/>
    <property type="project" value="TreeGrafter"/>
</dbReference>
<dbReference type="SFLD" id="SFLDG01140">
    <property type="entry name" value="C2.B:_Phosphomannomutase_and_P"/>
    <property type="match status" value="1"/>
</dbReference>
<dbReference type="Pfam" id="PF08282">
    <property type="entry name" value="Hydrolase_3"/>
    <property type="match status" value="1"/>
</dbReference>
<dbReference type="SFLD" id="SFLDS00003">
    <property type="entry name" value="Haloacid_Dehalogenase"/>
    <property type="match status" value="1"/>
</dbReference>
<sequence length="265" mass="29984">MNYKLIVTDMDGTLLNGEHEISQKNKEALKFAADKGVNVAIATGRIYESTIKYARELGIKTPIICCNGALIKESNGNIIYESQIENYICNNIIDVLEKNNIYYQCFTDDTIFTTYINEWLRKYQMQEDLNIKIIETENIKEQILGKNILKFLIIESNLELLSKVECELKTIEDIELTKSFFDNIEIMKKGVNKGSAVESLGKYLDIDKSEIITFGDNHNDLSMIKYAGMGVAMGNAEDIVKKNANFITCKNTEDGVAKALSEILK</sequence>
<dbReference type="EMBL" id="LBBT01000237">
    <property type="protein sequence ID" value="KKY00881.1"/>
    <property type="molecule type" value="Genomic_DNA"/>
</dbReference>
<evidence type="ECO:0000313" key="2">
    <source>
        <dbReference type="Proteomes" id="UP000034407"/>
    </source>
</evidence>
<dbReference type="SUPFAM" id="SSF56784">
    <property type="entry name" value="HAD-like"/>
    <property type="match status" value="1"/>
</dbReference>
<proteinExistence type="predicted"/>
<dbReference type="PANTHER" id="PTHR10000:SF8">
    <property type="entry name" value="HAD SUPERFAMILY HYDROLASE-LIKE, TYPE 3"/>
    <property type="match status" value="1"/>
</dbReference>
<dbReference type="Gene3D" id="3.30.1240.10">
    <property type="match status" value="1"/>
</dbReference>
<dbReference type="PANTHER" id="PTHR10000">
    <property type="entry name" value="PHOSPHOSERINE PHOSPHATASE"/>
    <property type="match status" value="1"/>
</dbReference>
<dbReference type="OrthoDB" id="9781413at2"/>
<accession>A0A0M3DFH9</accession>
<dbReference type="AlphaFoldDB" id="A0A0M3DFH9"/>
<dbReference type="InterPro" id="IPR036412">
    <property type="entry name" value="HAD-like_sf"/>
</dbReference>
<dbReference type="PROSITE" id="PS01229">
    <property type="entry name" value="COF_2"/>
    <property type="match status" value="1"/>
</dbReference>
<dbReference type="InterPro" id="IPR006379">
    <property type="entry name" value="HAD-SF_hydro_IIB"/>
</dbReference>
<dbReference type="Proteomes" id="UP000034407">
    <property type="component" value="Unassembled WGS sequence"/>
</dbReference>
<name>A0A0M3DFH9_9FIRM</name>
<organism evidence="1 2">
    <name type="scientific">Paraclostridium benzoelyticum</name>
    <dbReference type="NCBI Taxonomy" id="1629550"/>
    <lineage>
        <taxon>Bacteria</taxon>
        <taxon>Bacillati</taxon>
        <taxon>Bacillota</taxon>
        <taxon>Clostridia</taxon>
        <taxon>Peptostreptococcales</taxon>
        <taxon>Peptostreptococcaceae</taxon>
        <taxon>Paraclostridium</taxon>
    </lineage>
</organism>
<dbReference type="SFLD" id="SFLDG01144">
    <property type="entry name" value="C2.B.4:_PGP_Like"/>
    <property type="match status" value="1"/>
</dbReference>
<protein>
    <recommendedName>
        <fullName evidence="3">HAD family hydrolase</fullName>
    </recommendedName>
</protein>
<evidence type="ECO:0000313" key="1">
    <source>
        <dbReference type="EMBL" id="KKY00881.1"/>
    </source>
</evidence>
<evidence type="ECO:0008006" key="3">
    <source>
        <dbReference type="Google" id="ProtNLM"/>
    </source>
</evidence>
<dbReference type="CDD" id="cd07516">
    <property type="entry name" value="HAD_Pase"/>
    <property type="match status" value="1"/>
</dbReference>
<reference evidence="1 2" key="1">
    <citation type="submission" date="2015-04" db="EMBL/GenBank/DDBJ databases">
        <title>Microcin producing Clostridium sp. JC272T.</title>
        <authorList>
            <person name="Jyothsna T."/>
            <person name="Sasikala C."/>
            <person name="Ramana C."/>
        </authorList>
    </citation>
    <scope>NUCLEOTIDE SEQUENCE [LARGE SCALE GENOMIC DNA]</scope>
    <source>
        <strain evidence="1 2">JC272</strain>
    </source>
</reference>
<dbReference type="InterPro" id="IPR023214">
    <property type="entry name" value="HAD_sf"/>
</dbReference>
<dbReference type="Gene3D" id="3.40.50.1000">
    <property type="entry name" value="HAD superfamily/HAD-like"/>
    <property type="match status" value="1"/>
</dbReference>
<keyword evidence="2" id="KW-1185">Reference proteome</keyword>
<comment type="caution">
    <text evidence="1">The sequence shown here is derived from an EMBL/GenBank/DDBJ whole genome shotgun (WGS) entry which is preliminary data.</text>
</comment>
<dbReference type="NCBIfam" id="TIGR00099">
    <property type="entry name" value="Cof-subfamily"/>
    <property type="match status" value="1"/>
</dbReference>